<feature type="compositionally biased region" description="Low complexity" evidence="9">
    <location>
        <begin position="501"/>
        <end position="510"/>
    </location>
</feature>
<dbReference type="STRING" id="139825.A0A401GSQ2"/>
<dbReference type="Pfam" id="PF13639">
    <property type="entry name" value="zf-RING_2"/>
    <property type="match status" value="1"/>
</dbReference>
<evidence type="ECO:0000256" key="8">
    <source>
        <dbReference type="PROSITE-ProRule" id="PRU00175"/>
    </source>
</evidence>
<feature type="compositionally biased region" description="Low complexity" evidence="9">
    <location>
        <begin position="251"/>
        <end position="298"/>
    </location>
</feature>
<evidence type="ECO:0000256" key="3">
    <source>
        <dbReference type="ARBA" id="ARBA00022723"/>
    </source>
</evidence>
<feature type="domain" description="RING-type" evidence="10">
    <location>
        <begin position="957"/>
        <end position="999"/>
    </location>
</feature>
<dbReference type="CDD" id="cd16461">
    <property type="entry name" value="RING-H2_EL5-like"/>
    <property type="match status" value="1"/>
</dbReference>
<keyword evidence="4 8" id="KW-0863">Zinc-finger</keyword>
<evidence type="ECO:0000256" key="7">
    <source>
        <dbReference type="ARBA" id="ARBA00023136"/>
    </source>
</evidence>
<keyword evidence="12" id="KW-1185">Reference proteome</keyword>
<feature type="compositionally biased region" description="Low complexity" evidence="9">
    <location>
        <begin position="69"/>
        <end position="80"/>
    </location>
</feature>
<feature type="compositionally biased region" description="Polar residues" evidence="9">
    <location>
        <begin position="325"/>
        <end position="334"/>
    </location>
</feature>
<evidence type="ECO:0000256" key="4">
    <source>
        <dbReference type="ARBA" id="ARBA00022771"/>
    </source>
</evidence>
<dbReference type="RefSeq" id="XP_027616158.1">
    <property type="nucleotide sequence ID" value="XM_027760357.1"/>
</dbReference>
<proteinExistence type="predicted"/>
<feature type="region of interest" description="Disordered" evidence="9">
    <location>
        <begin position="491"/>
        <end position="512"/>
    </location>
</feature>
<feature type="compositionally biased region" description="Basic residues" evidence="9">
    <location>
        <begin position="84"/>
        <end position="95"/>
    </location>
</feature>
<sequence>MGQSVSRGRPPSTSSPLAPHAEASGTAQPELSSSQPSSEAAAIPPPPSTSTKRSRRSSLRHSILGLIPSSHSSASLSSDSTQPPKKRWRSSRRWSKAPTQLADLSESAPVSTVQTNSVGPPDFPDDNGTHGSSVPDSPIGGLPEEERLSRDAVVQSEETSHVVGNEFAGDEVSTGDEEVHRGAAEVADGVDAIEASGTAGIVSQTHDMDDEGLQSDLATAETTQTAEPAPQLARQFPPPGTLVVVQGVVNTTDAPSTQAPSSSSRPARSTAPRPNSVFSSVPAASSLRRSASIPSSSGRNREERQGGRNRFSAFIPRPGSMLSGRLSSDANRVASQEGIPPRNSIASSDLPSNITHDTASVADSYMGGHSVEENDSQSSESDGRPRPLSPGSIDVLGTLLSVAAAATAASLFSPGLAMSVNGGANNVPQPFNRPMSPTPTAGLGNLAGLGGLTGLGLHPTSNPHGVAQAQRDGRDRIRNVWESFRDRLGLNSRNPGYSPFSSDGQAAASDGDARMRPGELMLAEMARALNIGLGLNGDSTTGPQPSQQGDDVESSTTFGSAATASGPESGDNTLPPEDSFERFLINLQADLRTALLEDGAPPSDEAGGAPDVHTETGEEAEAEPVADPSPLAASASPASEEIRSEPSSEVDDNDEPPPLADDSDESDSEDDGDEAMDDAGDDGAQPSRRTPTPIPNTEGERRAPGINLWRLYRFQPIPATQTQVHIASTSVGLPPNPAPEGDATTQTPHPPSPTFSVSDPSSASPSESSDSAPTPSTSTDPNANVVVPVIVVGLQSVDMGQAQGHAHGGADAVFSPEDIRTAESRAGSFDGIPGEGTAHPPRGRTWQSRAANAFRTLRPGRRGGSGGRPTSEATGSRTFLIYVIGGYYPPNHHMVTGSDSLDSYEALWELAELLGQVKPPVATKEDIDNSGLRIIQTSDLIEYEKEGRVASNCVERCLICLDEYGSDDSLRLMSCKHAFHMDCVDKWLQVGRNNCPACRTKGVSTAGDSST</sequence>
<name>A0A401GSQ2_9APHY</name>
<keyword evidence="3" id="KW-0479">Metal-binding</keyword>
<dbReference type="AlphaFoldDB" id="A0A401GSQ2"/>
<dbReference type="OrthoDB" id="8062037at2759"/>
<feature type="region of interest" description="Disordered" evidence="9">
    <location>
        <begin position="729"/>
        <end position="782"/>
    </location>
</feature>
<evidence type="ECO:0000259" key="10">
    <source>
        <dbReference type="PROSITE" id="PS50089"/>
    </source>
</evidence>
<accession>A0A401GSQ2</accession>
<feature type="compositionally biased region" description="Low complexity" evidence="9">
    <location>
        <begin position="628"/>
        <end position="639"/>
    </location>
</feature>
<dbReference type="SUPFAM" id="SSF57850">
    <property type="entry name" value="RING/U-box"/>
    <property type="match status" value="1"/>
</dbReference>
<feature type="compositionally biased region" description="Low complexity" evidence="9">
    <location>
        <begin position="554"/>
        <end position="566"/>
    </location>
</feature>
<reference evidence="11 12" key="1">
    <citation type="journal article" date="2018" name="Sci. Rep.">
        <title>Genome sequence of the cauliflower mushroom Sparassis crispa (Hanabiratake) and its association with beneficial usage.</title>
        <authorList>
            <person name="Kiyama R."/>
            <person name="Furutani Y."/>
            <person name="Kawaguchi K."/>
            <person name="Nakanishi T."/>
        </authorList>
    </citation>
    <scope>NUCLEOTIDE SEQUENCE [LARGE SCALE GENOMIC DNA]</scope>
</reference>
<dbReference type="InterPro" id="IPR013083">
    <property type="entry name" value="Znf_RING/FYVE/PHD"/>
</dbReference>
<feature type="region of interest" description="Disordered" evidence="9">
    <location>
        <begin position="201"/>
        <end position="390"/>
    </location>
</feature>
<dbReference type="GeneID" id="38782162"/>
<feature type="compositionally biased region" description="Polar residues" evidence="9">
    <location>
        <begin position="537"/>
        <end position="549"/>
    </location>
</feature>
<comment type="subcellular location">
    <subcellularLocation>
        <location evidence="1">Membrane</location>
        <topology evidence="1">Single-pass membrane protein</topology>
    </subcellularLocation>
</comment>
<dbReference type="Proteomes" id="UP000287166">
    <property type="component" value="Unassembled WGS sequence"/>
</dbReference>
<dbReference type="InParanoid" id="A0A401GSQ2"/>
<feature type="compositionally biased region" description="Polar residues" evidence="9">
    <location>
        <begin position="344"/>
        <end position="358"/>
    </location>
</feature>
<evidence type="ECO:0000256" key="1">
    <source>
        <dbReference type="ARBA" id="ARBA00004167"/>
    </source>
</evidence>
<dbReference type="SMART" id="SM00184">
    <property type="entry name" value="RING"/>
    <property type="match status" value="1"/>
</dbReference>
<keyword evidence="7" id="KW-0472">Membrane</keyword>
<organism evidence="11 12">
    <name type="scientific">Sparassis crispa</name>
    <dbReference type="NCBI Taxonomy" id="139825"/>
    <lineage>
        <taxon>Eukaryota</taxon>
        <taxon>Fungi</taxon>
        <taxon>Dikarya</taxon>
        <taxon>Basidiomycota</taxon>
        <taxon>Agaricomycotina</taxon>
        <taxon>Agaricomycetes</taxon>
        <taxon>Polyporales</taxon>
        <taxon>Sparassidaceae</taxon>
        <taxon>Sparassis</taxon>
    </lineage>
</organism>
<keyword evidence="2" id="KW-0812">Transmembrane</keyword>
<evidence type="ECO:0000313" key="12">
    <source>
        <dbReference type="Proteomes" id="UP000287166"/>
    </source>
</evidence>
<dbReference type="EMBL" id="BFAD01000007">
    <property type="protein sequence ID" value="GBE85245.1"/>
    <property type="molecule type" value="Genomic_DNA"/>
</dbReference>
<dbReference type="PROSITE" id="PS50089">
    <property type="entry name" value="ZF_RING_2"/>
    <property type="match status" value="1"/>
</dbReference>
<feature type="compositionally biased region" description="Low complexity" evidence="9">
    <location>
        <begin position="27"/>
        <end position="42"/>
    </location>
</feature>
<keyword evidence="5" id="KW-0862">Zinc</keyword>
<comment type="caution">
    <text evidence="11">The sequence shown here is derived from an EMBL/GenBank/DDBJ whole genome shotgun (WGS) entry which is preliminary data.</text>
</comment>
<dbReference type="InterPro" id="IPR051653">
    <property type="entry name" value="E3_ligase_sorting_rcpt"/>
</dbReference>
<feature type="region of interest" description="Disordered" evidence="9">
    <location>
        <begin position="825"/>
        <end position="847"/>
    </location>
</feature>
<evidence type="ECO:0000256" key="5">
    <source>
        <dbReference type="ARBA" id="ARBA00022833"/>
    </source>
</evidence>
<dbReference type="GO" id="GO:0008270">
    <property type="term" value="F:zinc ion binding"/>
    <property type="evidence" value="ECO:0007669"/>
    <property type="project" value="UniProtKB-KW"/>
</dbReference>
<evidence type="ECO:0000256" key="6">
    <source>
        <dbReference type="ARBA" id="ARBA00022989"/>
    </source>
</evidence>
<gene>
    <name evidence="11" type="ORF">SCP_0704320</name>
</gene>
<evidence type="ECO:0000256" key="9">
    <source>
        <dbReference type="SAM" id="MobiDB-lite"/>
    </source>
</evidence>
<keyword evidence="6" id="KW-1133">Transmembrane helix</keyword>
<protein>
    <recommendedName>
        <fullName evidence="10">RING-type domain-containing protein</fullName>
    </recommendedName>
</protein>
<dbReference type="FunFam" id="3.30.40.10:FF:000728">
    <property type="entry name" value="Unplaced genomic scaffold supercont1.4, whole genome shotgun sequence"/>
    <property type="match status" value="1"/>
</dbReference>
<feature type="region of interest" description="Disordered" evidence="9">
    <location>
        <begin position="597"/>
        <end position="703"/>
    </location>
</feature>
<dbReference type="PANTHER" id="PTHR47168">
    <property type="entry name" value="RING ZINC FINGER DOMAIN SUPERFAMILY PROTEIN-RELATED"/>
    <property type="match status" value="1"/>
</dbReference>
<dbReference type="PANTHER" id="PTHR47168:SF1">
    <property type="entry name" value="OS02G0798600 PROTEIN"/>
    <property type="match status" value="1"/>
</dbReference>
<feature type="compositionally biased region" description="Polar residues" evidence="9">
    <location>
        <begin position="1"/>
        <end position="16"/>
    </location>
</feature>
<feature type="compositionally biased region" description="Low complexity" evidence="9">
    <location>
        <begin position="218"/>
        <end position="231"/>
    </location>
</feature>
<feature type="compositionally biased region" description="Low complexity" evidence="9">
    <location>
        <begin position="754"/>
        <end position="782"/>
    </location>
</feature>
<dbReference type="GO" id="GO:0016020">
    <property type="term" value="C:membrane"/>
    <property type="evidence" value="ECO:0007669"/>
    <property type="project" value="UniProtKB-SubCell"/>
</dbReference>
<dbReference type="InterPro" id="IPR001841">
    <property type="entry name" value="Znf_RING"/>
</dbReference>
<evidence type="ECO:0000313" key="11">
    <source>
        <dbReference type="EMBL" id="GBE85245.1"/>
    </source>
</evidence>
<dbReference type="Gene3D" id="3.30.40.10">
    <property type="entry name" value="Zinc/RING finger domain, C3HC4 (zinc finger)"/>
    <property type="match status" value="1"/>
</dbReference>
<evidence type="ECO:0000256" key="2">
    <source>
        <dbReference type="ARBA" id="ARBA00022692"/>
    </source>
</evidence>
<feature type="region of interest" description="Disordered" evidence="9">
    <location>
        <begin position="1"/>
        <end position="179"/>
    </location>
</feature>
<feature type="compositionally biased region" description="Acidic residues" evidence="9">
    <location>
        <begin position="648"/>
        <end position="681"/>
    </location>
</feature>
<feature type="compositionally biased region" description="Polar residues" evidence="9">
    <location>
        <begin position="108"/>
        <end position="118"/>
    </location>
</feature>
<feature type="region of interest" description="Disordered" evidence="9">
    <location>
        <begin position="534"/>
        <end position="578"/>
    </location>
</feature>